<reference evidence="4" key="1">
    <citation type="submission" date="2023-03" db="EMBL/GenBank/DDBJ databases">
        <title>Complete genome of Cladonia borealis.</title>
        <authorList>
            <person name="Park H."/>
        </authorList>
    </citation>
    <scope>NUCLEOTIDE SEQUENCE</scope>
    <source>
        <strain evidence="4">ANT050790</strain>
    </source>
</reference>
<feature type="transmembrane region" description="Helical" evidence="2">
    <location>
        <begin position="154"/>
        <end position="176"/>
    </location>
</feature>
<feature type="region of interest" description="Disordered" evidence="1">
    <location>
        <begin position="221"/>
        <end position="257"/>
    </location>
</feature>
<dbReference type="AlphaFoldDB" id="A0AA39RA12"/>
<organism evidence="4 5">
    <name type="scientific">Cladonia borealis</name>
    <dbReference type="NCBI Taxonomy" id="184061"/>
    <lineage>
        <taxon>Eukaryota</taxon>
        <taxon>Fungi</taxon>
        <taxon>Dikarya</taxon>
        <taxon>Ascomycota</taxon>
        <taxon>Pezizomycotina</taxon>
        <taxon>Lecanoromycetes</taxon>
        <taxon>OSLEUM clade</taxon>
        <taxon>Lecanoromycetidae</taxon>
        <taxon>Lecanorales</taxon>
        <taxon>Lecanorineae</taxon>
        <taxon>Cladoniaceae</taxon>
        <taxon>Cladonia</taxon>
    </lineage>
</organism>
<dbReference type="Proteomes" id="UP001166286">
    <property type="component" value="Unassembled WGS sequence"/>
</dbReference>
<accession>A0AA39RA12</accession>
<feature type="compositionally biased region" description="Polar residues" evidence="1">
    <location>
        <begin position="1"/>
        <end position="25"/>
    </location>
</feature>
<keyword evidence="2" id="KW-0812">Transmembrane</keyword>
<dbReference type="PANTHER" id="PTHR39405:SF1">
    <property type="entry name" value="DSC E3 UBIQUITIN LIGASE COMPLEX SUBUNIT 4"/>
    <property type="match status" value="1"/>
</dbReference>
<dbReference type="InterPro" id="IPR038967">
    <property type="entry name" value="Dsc4-like"/>
</dbReference>
<dbReference type="EMBL" id="JAFEKC020000003">
    <property type="protein sequence ID" value="KAK0516068.1"/>
    <property type="molecule type" value="Genomic_DNA"/>
</dbReference>
<dbReference type="InterPro" id="IPR013715">
    <property type="entry name" value="DUF1746"/>
</dbReference>
<dbReference type="Pfam" id="PF08508">
    <property type="entry name" value="DUF1746"/>
    <property type="match status" value="1"/>
</dbReference>
<protein>
    <recommendedName>
        <fullName evidence="3">DUF1746 domain-containing protein</fullName>
    </recommendedName>
</protein>
<name>A0AA39RA12_9LECA</name>
<gene>
    <name evidence="4" type="ORF">JMJ35_002102</name>
</gene>
<dbReference type="PANTHER" id="PTHR39405">
    <property type="entry name" value="DSC E3 UBIQUITIN LIGASE COMPLEX SUBUNIT 4"/>
    <property type="match status" value="1"/>
</dbReference>
<keyword evidence="2" id="KW-1133">Transmembrane helix</keyword>
<feature type="domain" description="DUF1746" evidence="3">
    <location>
        <begin position="56"/>
        <end position="170"/>
    </location>
</feature>
<feature type="transmembrane region" description="Helical" evidence="2">
    <location>
        <begin position="106"/>
        <end position="124"/>
    </location>
</feature>
<dbReference type="GO" id="GO:0005783">
    <property type="term" value="C:endoplasmic reticulum"/>
    <property type="evidence" value="ECO:0007669"/>
    <property type="project" value="TreeGrafter"/>
</dbReference>
<keyword evidence="2" id="KW-0472">Membrane</keyword>
<dbReference type="GO" id="GO:0044695">
    <property type="term" value="C:Dsc E3 ubiquitin ligase complex"/>
    <property type="evidence" value="ECO:0007669"/>
    <property type="project" value="InterPro"/>
</dbReference>
<evidence type="ECO:0000259" key="3">
    <source>
        <dbReference type="Pfam" id="PF08508"/>
    </source>
</evidence>
<evidence type="ECO:0000256" key="2">
    <source>
        <dbReference type="SAM" id="Phobius"/>
    </source>
</evidence>
<dbReference type="GO" id="GO:0032933">
    <property type="term" value="P:SREBP signaling pathway"/>
    <property type="evidence" value="ECO:0007669"/>
    <property type="project" value="InterPro"/>
</dbReference>
<evidence type="ECO:0000313" key="4">
    <source>
        <dbReference type="EMBL" id="KAK0516068.1"/>
    </source>
</evidence>
<feature type="region of interest" description="Disordered" evidence="1">
    <location>
        <begin position="1"/>
        <end position="26"/>
    </location>
</feature>
<sequence length="325" mass="35589">MNDASSTSDHATNQNTPNDQGTPSNGIAAENAEVLQQKRRIQRNQKASFLDHLIRNIDIVIYCQLSILYYMDCSLTKFLLRALPHWLYFTPKPAIFPPTPLIHRPYIGIIFGTNILCLLLHLAFSPPVAGEATRGYLHGGLVIDFVGQRSPVGIWKLVGLDILVFALQILVLGVILERRGVTKVDEVIQSVVQVVTEPRQDHDSEERGVFRQATAAEDDIELQDLQDASSGRTGGDTDQDRDESLLPDGSSEPRVHHPLDPFYTGDYIITDLHILDIIRAQWQTSGISTGGSAAAATSGAQAAAVAAVAGRTFTYRLGQGIRRNG</sequence>
<evidence type="ECO:0000256" key="1">
    <source>
        <dbReference type="SAM" id="MobiDB-lite"/>
    </source>
</evidence>
<proteinExistence type="predicted"/>
<comment type="caution">
    <text evidence="4">The sequence shown here is derived from an EMBL/GenBank/DDBJ whole genome shotgun (WGS) entry which is preliminary data.</text>
</comment>
<keyword evidence="5" id="KW-1185">Reference proteome</keyword>
<evidence type="ECO:0000313" key="5">
    <source>
        <dbReference type="Proteomes" id="UP001166286"/>
    </source>
</evidence>